<gene>
    <name evidence="2" type="ORF">MM415B01035_0012</name>
</gene>
<protein>
    <submittedName>
        <fullName evidence="2">Uncharacterized protein</fullName>
    </submittedName>
</protein>
<evidence type="ECO:0000256" key="1">
    <source>
        <dbReference type="SAM" id="MobiDB-lite"/>
    </source>
</evidence>
<organism evidence="2">
    <name type="scientific">viral metagenome</name>
    <dbReference type="NCBI Taxonomy" id="1070528"/>
    <lineage>
        <taxon>unclassified sequences</taxon>
        <taxon>metagenomes</taxon>
        <taxon>organismal metagenomes</taxon>
    </lineage>
</organism>
<proteinExistence type="predicted"/>
<dbReference type="EMBL" id="MT141423">
    <property type="protein sequence ID" value="QJA60870.1"/>
    <property type="molecule type" value="Genomic_DNA"/>
</dbReference>
<feature type="region of interest" description="Disordered" evidence="1">
    <location>
        <begin position="51"/>
        <end position="75"/>
    </location>
</feature>
<reference evidence="2" key="1">
    <citation type="submission" date="2020-03" db="EMBL/GenBank/DDBJ databases">
        <title>The deep terrestrial virosphere.</title>
        <authorList>
            <person name="Holmfeldt K."/>
            <person name="Nilsson E."/>
            <person name="Simone D."/>
            <person name="Lopez-Fernandez M."/>
            <person name="Wu X."/>
            <person name="de Brujin I."/>
            <person name="Lundin D."/>
            <person name="Andersson A."/>
            <person name="Bertilsson S."/>
            <person name="Dopson M."/>
        </authorList>
    </citation>
    <scope>NUCLEOTIDE SEQUENCE</scope>
    <source>
        <strain evidence="2">MM415B01035</strain>
    </source>
</reference>
<dbReference type="Pfam" id="PF10948">
    <property type="entry name" value="DUF2635"/>
    <property type="match status" value="1"/>
</dbReference>
<name>A0A6M3ITQ5_9ZZZZ</name>
<evidence type="ECO:0000313" key="2">
    <source>
        <dbReference type="EMBL" id="QJA60870.1"/>
    </source>
</evidence>
<dbReference type="AlphaFoldDB" id="A0A6M3ITQ5"/>
<sequence>MDNDERIFQRWLVPLPGLIVRDPVTKTPLAEEGEWKPWTGAEGRLWRKRARRGSVTIGQPPTAAMPKKSKAGKED</sequence>
<accession>A0A6M3ITQ5</accession>
<dbReference type="InterPro" id="IPR024400">
    <property type="entry name" value="DUF2635"/>
</dbReference>